<keyword evidence="9 14" id="KW-0547">Nucleotide-binding</keyword>
<evidence type="ECO:0000256" key="1">
    <source>
        <dbReference type="ARBA" id="ARBA00001206"/>
    </source>
</evidence>
<name>A0A1T4XP51_9MICO</name>
<comment type="pathway">
    <text evidence="3 14 15">Cofactor biosynthesis; coenzyme A biosynthesis; CoA from (R)-pantothenate: step 1/5.</text>
</comment>
<dbReference type="InterPro" id="IPR006083">
    <property type="entry name" value="PRK/URK"/>
</dbReference>
<evidence type="ECO:0000256" key="6">
    <source>
        <dbReference type="ARBA" id="ARBA00015080"/>
    </source>
</evidence>
<evidence type="ECO:0000256" key="10">
    <source>
        <dbReference type="ARBA" id="ARBA00022777"/>
    </source>
</evidence>
<organism evidence="17 18">
    <name type="scientific">Agreia bicolorata</name>
    <dbReference type="NCBI Taxonomy" id="110935"/>
    <lineage>
        <taxon>Bacteria</taxon>
        <taxon>Bacillati</taxon>
        <taxon>Actinomycetota</taxon>
        <taxon>Actinomycetes</taxon>
        <taxon>Micrococcales</taxon>
        <taxon>Microbacteriaceae</taxon>
        <taxon>Agreia</taxon>
    </lineage>
</organism>
<evidence type="ECO:0000256" key="4">
    <source>
        <dbReference type="ARBA" id="ARBA00006087"/>
    </source>
</evidence>
<sequence length="318" mass="35401">MADTGHSPQTTGHPTPFRDIARREWADLAPSTPQPLSETEIVQLRGLGEPLDMTEVAEVYLPLSRLLNLYAAGAKRLHASTSDYLGDRQTATPFVIGVAGSVAVGKSTIARLLRELLARWSDTPRVELVATDGFLYPNAELTRRGIMHRKGFPESYDRRALLRFISAVKSGVPEVRAPFYSHLAYDIVPEAQIVVRQPDILIVEGLNVLQPPQPGQGLAVSDLFDFSIYVDARTSDIATWYVDRFLALKRGAFANPNSFFHRYAELSDDEARSTAAEIWRSINEPNLVENIQPTKSRATLVLRKSSTHAVDRVLLRKI</sequence>
<dbReference type="HAMAP" id="MF_00215">
    <property type="entry name" value="Pantothen_kinase_1"/>
    <property type="match status" value="1"/>
</dbReference>
<dbReference type="Pfam" id="PF00485">
    <property type="entry name" value="PRK"/>
    <property type="match status" value="1"/>
</dbReference>
<dbReference type="GO" id="GO:0015937">
    <property type="term" value="P:coenzyme A biosynthetic process"/>
    <property type="evidence" value="ECO:0007669"/>
    <property type="project" value="UniProtKB-UniRule"/>
</dbReference>
<dbReference type="NCBIfam" id="TIGR00554">
    <property type="entry name" value="panK_bact"/>
    <property type="match status" value="1"/>
</dbReference>
<feature type="domain" description="Phosphoribulokinase/uridine kinase" evidence="16">
    <location>
        <begin position="95"/>
        <end position="233"/>
    </location>
</feature>
<protein>
    <recommendedName>
        <fullName evidence="6 14">Pantothenate kinase</fullName>
        <ecNumber evidence="5 14">2.7.1.33</ecNumber>
    </recommendedName>
    <alternativeName>
        <fullName evidence="13 14">Pantothenic acid kinase</fullName>
    </alternativeName>
</protein>
<evidence type="ECO:0000256" key="11">
    <source>
        <dbReference type="ARBA" id="ARBA00022840"/>
    </source>
</evidence>
<evidence type="ECO:0000256" key="5">
    <source>
        <dbReference type="ARBA" id="ARBA00012102"/>
    </source>
</evidence>
<dbReference type="CDD" id="cd02025">
    <property type="entry name" value="PanK"/>
    <property type="match status" value="1"/>
</dbReference>
<keyword evidence="8 14" id="KW-0808">Transferase</keyword>
<dbReference type="Proteomes" id="UP000189735">
    <property type="component" value="Unassembled WGS sequence"/>
</dbReference>
<dbReference type="EMBL" id="FUYG01000003">
    <property type="protein sequence ID" value="SKA91307.1"/>
    <property type="molecule type" value="Genomic_DNA"/>
</dbReference>
<proteinExistence type="inferred from homology"/>
<keyword evidence="7 14" id="KW-0963">Cytoplasm</keyword>
<dbReference type="InterPro" id="IPR004566">
    <property type="entry name" value="PanK"/>
</dbReference>
<evidence type="ECO:0000256" key="13">
    <source>
        <dbReference type="ARBA" id="ARBA00032866"/>
    </source>
</evidence>
<keyword evidence="12 14" id="KW-0173">Coenzyme A biosynthesis</keyword>
<accession>A0A1T4XP51</accession>
<evidence type="ECO:0000256" key="15">
    <source>
        <dbReference type="RuleBase" id="RU003530"/>
    </source>
</evidence>
<keyword evidence="10 14" id="KW-0418">Kinase</keyword>
<keyword evidence="11 14" id="KW-0067">ATP-binding</keyword>
<evidence type="ECO:0000313" key="18">
    <source>
        <dbReference type="Proteomes" id="UP000189735"/>
    </source>
</evidence>
<evidence type="ECO:0000256" key="2">
    <source>
        <dbReference type="ARBA" id="ARBA00004496"/>
    </source>
</evidence>
<evidence type="ECO:0000259" key="16">
    <source>
        <dbReference type="Pfam" id="PF00485"/>
    </source>
</evidence>
<evidence type="ECO:0000256" key="9">
    <source>
        <dbReference type="ARBA" id="ARBA00022741"/>
    </source>
</evidence>
<comment type="subcellular location">
    <subcellularLocation>
        <location evidence="2 14 15">Cytoplasm</location>
    </subcellularLocation>
</comment>
<dbReference type="GO" id="GO:0005737">
    <property type="term" value="C:cytoplasm"/>
    <property type="evidence" value="ECO:0007669"/>
    <property type="project" value="UniProtKB-SubCell"/>
</dbReference>
<dbReference type="AlphaFoldDB" id="A0A1T4XP51"/>
<evidence type="ECO:0000256" key="7">
    <source>
        <dbReference type="ARBA" id="ARBA00022490"/>
    </source>
</evidence>
<dbReference type="EC" id="2.7.1.33" evidence="5 14"/>
<dbReference type="GO" id="GO:0005524">
    <property type="term" value="F:ATP binding"/>
    <property type="evidence" value="ECO:0007669"/>
    <property type="project" value="UniProtKB-UniRule"/>
</dbReference>
<evidence type="ECO:0000256" key="12">
    <source>
        <dbReference type="ARBA" id="ARBA00022993"/>
    </source>
</evidence>
<dbReference type="RefSeq" id="WP_078713883.1">
    <property type="nucleotide sequence ID" value="NZ_FUYG01000003.1"/>
</dbReference>
<comment type="catalytic activity">
    <reaction evidence="1 14 15">
        <text>(R)-pantothenate + ATP = (R)-4'-phosphopantothenate + ADP + H(+)</text>
        <dbReference type="Rhea" id="RHEA:16373"/>
        <dbReference type="ChEBI" id="CHEBI:10986"/>
        <dbReference type="ChEBI" id="CHEBI:15378"/>
        <dbReference type="ChEBI" id="CHEBI:29032"/>
        <dbReference type="ChEBI" id="CHEBI:30616"/>
        <dbReference type="ChEBI" id="CHEBI:456216"/>
        <dbReference type="EC" id="2.7.1.33"/>
    </reaction>
</comment>
<dbReference type="InterPro" id="IPR027417">
    <property type="entry name" value="P-loop_NTPase"/>
</dbReference>
<dbReference type="GO" id="GO:0004594">
    <property type="term" value="F:pantothenate kinase activity"/>
    <property type="evidence" value="ECO:0007669"/>
    <property type="project" value="UniProtKB-UniRule"/>
</dbReference>
<dbReference type="UniPathway" id="UPA00241">
    <property type="reaction ID" value="UER00352"/>
</dbReference>
<comment type="similarity">
    <text evidence="4 14 15">Belongs to the prokaryotic pantothenate kinase family.</text>
</comment>
<feature type="binding site" evidence="14">
    <location>
        <begin position="100"/>
        <end position="107"/>
    </location>
    <ligand>
        <name>ATP</name>
        <dbReference type="ChEBI" id="CHEBI:30616"/>
    </ligand>
</feature>
<dbReference type="Gene3D" id="3.40.50.300">
    <property type="entry name" value="P-loop containing nucleotide triphosphate hydrolases"/>
    <property type="match status" value="1"/>
</dbReference>
<evidence type="ECO:0000256" key="14">
    <source>
        <dbReference type="HAMAP-Rule" id="MF_00215"/>
    </source>
</evidence>
<gene>
    <name evidence="14" type="primary">coaA</name>
    <name evidence="17" type="ORF">SAMN06295879_1467</name>
</gene>
<evidence type="ECO:0000256" key="8">
    <source>
        <dbReference type="ARBA" id="ARBA00022679"/>
    </source>
</evidence>
<evidence type="ECO:0000313" key="17">
    <source>
        <dbReference type="EMBL" id="SKA91307.1"/>
    </source>
</evidence>
<evidence type="ECO:0000256" key="3">
    <source>
        <dbReference type="ARBA" id="ARBA00005225"/>
    </source>
</evidence>
<dbReference type="PANTHER" id="PTHR10285">
    <property type="entry name" value="URIDINE KINASE"/>
    <property type="match status" value="1"/>
</dbReference>
<reference evidence="18" key="1">
    <citation type="submission" date="2017-02" db="EMBL/GenBank/DDBJ databases">
        <authorList>
            <person name="Varghese N."/>
            <person name="Submissions S."/>
        </authorList>
    </citation>
    <scope>NUCLEOTIDE SEQUENCE [LARGE SCALE GENOMIC DNA]</scope>
    <source>
        <strain evidence="18">VKM Ac-2052</strain>
    </source>
</reference>
<dbReference type="PIRSF" id="PIRSF000545">
    <property type="entry name" value="Pantothenate_kin"/>
    <property type="match status" value="1"/>
</dbReference>
<dbReference type="SUPFAM" id="SSF52540">
    <property type="entry name" value="P-loop containing nucleoside triphosphate hydrolases"/>
    <property type="match status" value="1"/>
</dbReference>